<evidence type="ECO:0000256" key="1">
    <source>
        <dbReference type="SAM" id="MobiDB-lite"/>
    </source>
</evidence>
<evidence type="ECO:0000313" key="3">
    <source>
        <dbReference type="EMBL" id="GAA3607764.1"/>
    </source>
</evidence>
<evidence type="ECO:0000313" key="4">
    <source>
        <dbReference type="Proteomes" id="UP001501074"/>
    </source>
</evidence>
<feature type="compositionally biased region" description="Basic and acidic residues" evidence="1">
    <location>
        <begin position="81"/>
        <end position="98"/>
    </location>
</feature>
<sequence>MTNPLPVGCVIAAVLAGPPLYAQYESGGLDGFTALLRWCLVALLCTIGASLIMGLISRYEKEWEEKDEADAREAAQNAAEAEAKRAAEEAEARRAQAG</sequence>
<proteinExistence type="predicted"/>
<gene>
    <name evidence="3" type="ORF">GCM10022223_24690</name>
</gene>
<keyword evidence="4" id="KW-1185">Reference proteome</keyword>
<reference evidence="4" key="1">
    <citation type="journal article" date="2019" name="Int. J. Syst. Evol. Microbiol.">
        <title>The Global Catalogue of Microorganisms (GCM) 10K type strain sequencing project: providing services to taxonomists for standard genome sequencing and annotation.</title>
        <authorList>
            <consortium name="The Broad Institute Genomics Platform"/>
            <consortium name="The Broad Institute Genome Sequencing Center for Infectious Disease"/>
            <person name="Wu L."/>
            <person name="Ma J."/>
        </authorList>
    </citation>
    <scope>NUCLEOTIDE SEQUENCE [LARGE SCALE GENOMIC DNA]</scope>
    <source>
        <strain evidence="4">JCM 16902</strain>
    </source>
</reference>
<name>A0ABP6ZH68_9ACTN</name>
<feature type="transmembrane region" description="Helical" evidence="2">
    <location>
        <begin position="32"/>
        <end position="56"/>
    </location>
</feature>
<organism evidence="3 4">
    <name type="scientific">Kineosporia mesophila</name>
    <dbReference type="NCBI Taxonomy" id="566012"/>
    <lineage>
        <taxon>Bacteria</taxon>
        <taxon>Bacillati</taxon>
        <taxon>Actinomycetota</taxon>
        <taxon>Actinomycetes</taxon>
        <taxon>Kineosporiales</taxon>
        <taxon>Kineosporiaceae</taxon>
        <taxon>Kineosporia</taxon>
    </lineage>
</organism>
<evidence type="ECO:0000256" key="2">
    <source>
        <dbReference type="SAM" id="Phobius"/>
    </source>
</evidence>
<dbReference type="RefSeq" id="WP_231483781.1">
    <property type="nucleotide sequence ID" value="NZ_BAAAZO010000003.1"/>
</dbReference>
<protein>
    <submittedName>
        <fullName evidence="3">Uncharacterized protein</fullName>
    </submittedName>
</protein>
<keyword evidence="2" id="KW-0472">Membrane</keyword>
<dbReference type="Proteomes" id="UP001501074">
    <property type="component" value="Unassembled WGS sequence"/>
</dbReference>
<accession>A0ABP6ZH68</accession>
<keyword evidence="2" id="KW-0812">Transmembrane</keyword>
<keyword evidence="2" id="KW-1133">Transmembrane helix</keyword>
<dbReference type="EMBL" id="BAAAZO010000003">
    <property type="protein sequence ID" value="GAA3607764.1"/>
    <property type="molecule type" value="Genomic_DNA"/>
</dbReference>
<comment type="caution">
    <text evidence="3">The sequence shown here is derived from an EMBL/GenBank/DDBJ whole genome shotgun (WGS) entry which is preliminary data.</text>
</comment>
<feature type="region of interest" description="Disordered" evidence="1">
    <location>
        <begin position="67"/>
        <end position="98"/>
    </location>
</feature>